<dbReference type="EMBL" id="CM001466">
    <property type="protein sequence ID" value="EHY90012.1"/>
    <property type="molecule type" value="Genomic_DNA"/>
</dbReference>
<reference evidence="3 4" key="1">
    <citation type="journal article" date="2012" name="Stand. Genomic Sci.">
        <title>Genome sequence of the soil bacterium Saccharomonospora azurea type strain (NA-128(T)).</title>
        <authorList>
            <person name="Klenk H.P."/>
            <person name="Held B."/>
            <person name="Lucas S."/>
            <person name="Lapidus A."/>
            <person name="Copeland A."/>
            <person name="Hammon N."/>
            <person name="Pitluck S."/>
            <person name="Goodwin L.A."/>
            <person name="Han C."/>
            <person name="Tapia R."/>
            <person name="Brambilla E.M."/>
            <person name="Potter G."/>
            <person name="Land M."/>
            <person name="Ivanova N."/>
            <person name="Rohde M."/>
            <person name="Goker M."/>
            <person name="Detter J.C."/>
            <person name="Kyrpides N.C."/>
            <person name="Woyke T."/>
        </authorList>
    </citation>
    <scope>NUCLEOTIDE SEQUENCE [LARGE SCALE GENOMIC DNA]</scope>
    <source>
        <strain evidence="3 4">NA-128</strain>
    </source>
</reference>
<evidence type="ECO:0000256" key="1">
    <source>
        <dbReference type="SAM" id="MobiDB-lite"/>
    </source>
</evidence>
<gene>
    <name evidence="3" type="ORF">SacazDRAFT_03131</name>
</gene>
<feature type="transmembrane region" description="Helical" evidence="2">
    <location>
        <begin position="152"/>
        <end position="169"/>
    </location>
</feature>
<sequence length="389" mass="42445">MSSYKEELRKDRAARAEQERADRLAEAEQRRRDREAEAEQRRKDAAAAKAEARKDQREREARKAARKAARRAAVKAVAATIGENKVALSIYSIALVSFVMSAPAMAAYGDRIYVGSAWAFTGWLLPVVTELSMWACAFAVHHRRRTAPGASVFWLQVGVALATALAAGLNAMKGITVGWDASVVMGVVSIAGVLLHQMAVAGQPRSKAERAEAVIARQAARKVEKAREAAIADAAVEITADGTARLVFEPGVYRLGRDRGPRLRPTVNPLDRPGPRDVMDDEIAALIAAETARAEQRDEPDGGGVATAEPPRPETPSRSNRPAETGHRGGRPTRPLDALRAEFEALLQTQPEAARWSARRIARELRCGKDKAARLRDEFNTSIRRKGDR</sequence>
<feature type="region of interest" description="Disordered" evidence="1">
    <location>
        <begin position="291"/>
        <end position="337"/>
    </location>
</feature>
<dbReference type="AlphaFoldDB" id="H8GEV1"/>
<feature type="transmembrane region" description="Helical" evidence="2">
    <location>
        <begin position="88"/>
        <end position="108"/>
    </location>
</feature>
<dbReference type="RefSeq" id="WP_005443130.1">
    <property type="nucleotide sequence ID" value="NZ_CM001466.1"/>
</dbReference>
<feature type="transmembrane region" description="Helical" evidence="2">
    <location>
        <begin position="120"/>
        <end position="140"/>
    </location>
</feature>
<keyword evidence="2" id="KW-0472">Membrane</keyword>
<evidence type="ECO:0008006" key="5">
    <source>
        <dbReference type="Google" id="ProtNLM"/>
    </source>
</evidence>
<feature type="region of interest" description="Disordered" evidence="1">
    <location>
        <begin position="258"/>
        <end position="277"/>
    </location>
</feature>
<dbReference type="HOGENOM" id="CLU_059691_0_0_11"/>
<dbReference type="OrthoDB" id="3214913at2"/>
<keyword evidence="2" id="KW-0812">Transmembrane</keyword>
<feature type="region of interest" description="Disordered" evidence="1">
    <location>
        <begin position="1"/>
        <end position="64"/>
    </location>
</feature>
<proteinExistence type="predicted"/>
<dbReference type="Proteomes" id="UP000004705">
    <property type="component" value="Chromosome"/>
</dbReference>
<feature type="compositionally biased region" description="Basic and acidic residues" evidence="1">
    <location>
        <begin position="1"/>
        <end position="63"/>
    </location>
</feature>
<evidence type="ECO:0000313" key="4">
    <source>
        <dbReference type="Proteomes" id="UP000004705"/>
    </source>
</evidence>
<evidence type="ECO:0000256" key="2">
    <source>
        <dbReference type="SAM" id="Phobius"/>
    </source>
</evidence>
<feature type="transmembrane region" description="Helical" evidence="2">
    <location>
        <begin position="181"/>
        <end position="200"/>
    </location>
</feature>
<protein>
    <recommendedName>
        <fullName evidence="5">DUF2637 domain-containing protein</fullName>
    </recommendedName>
</protein>
<keyword evidence="4" id="KW-1185">Reference proteome</keyword>
<keyword evidence="2" id="KW-1133">Transmembrane helix</keyword>
<name>H8GEV1_9PSEU</name>
<organism evidence="3 4">
    <name type="scientific">Saccharomonospora azurea NA-128</name>
    <dbReference type="NCBI Taxonomy" id="882081"/>
    <lineage>
        <taxon>Bacteria</taxon>
        <taxon>Bacillati</taxon>
        <taxon>Actinomycetota</taxon>
        <taxon>Actinomycetes</taxon>
        <taxon>Pseudonocardiales</taxon>
        <taxon>Pseudonocardiaceae</taxon>
        <taxon>Saccharomonospora</taxon>
    </lineage>
</organism>
<evidence type="ECO:0000313" key="3">
    <source>
        <dbReference type="EMBL" id="EHY90012.1"/>
    </source>
</evidence>
<accession>H8GEV1</accession>